<name>A0A132NTR5_GIAIN</name>
<dbReference type="OrthoDB" id="439917at2759"/>
<dbReference type="InterPro" id="IPR005127">
    <property type="entry name" value="Giardia_VSP"/>
</dbReference>
<feature type="domain" description="EGF-like" evidence="1">
    <location>
        <begin position="272"/>
        <end position="317"/>
    </location>
</feature>
<proteinExistence type="predicted"/>
<dbReference type="Gene3D" id="2.10.220.10">
    <property type="entry name" value="Hormone Receptor, Insulin-like Growth Factor Receptor 1, Chain A, domain 2"/>
    <property type="match status" value="2"/>
</dbReference>
<dbReference type="SUPFAM" id="SSF57184">
    <property type="entry name" value="Growth factor receptor domain"/>
    <property type="match status" value="2"/>
</dbReference>
<organism evidence="2 3">
    <name type="scientific">Giardia duodenalis assemblage B</name>
    <dbReference type="NCBI Taxonomy" id="1394984"/>
    <lineage>
        <taxon>Eukaryota</taxon>
        <taxon>Metamonada</taxon>
        <taxon>Diplomonadida</taxon>
        <taxon>Hexamitidae</taxon>
        <taxon>Giardiinae</taxon>
        <taxon>Giardia</taxon>
    </lineage>
</organism>
<feature type="domain" description="EGF-like" evidence="1">
    <location>
        <begin position="17"/>
        <end position="62"/>
    </location>
</feature>
<evidence type="ECO:0000313" key="3">
    <source>
        <dbReference type="Proteomes" id="UP000070089"/>
    </source>
</evidence>
<feature type="domain" description="EGF-like" evidence="1">
    <location>
        <begin position="188"/>
        <end position="234"/>
    </location>
</feature>
<comment type="caution">
    <text evidence="2">The sequence shown here is derived from an EMBL/GenBank/DDBJ whole genome shotgun (WGS) entry which is preliminary data.</text>
</comment>
<dbReference type="VEuPathDB" id="GiardiaDB:QR46_2530"/>
<reference evidence="2 3" key="1">
    <citation type="journal article" date="2015" name="Mol. Biochem. Parasitol.">
        <title>Identification of polymorphic genes for use in assemblage B genotyping assays through comparative genomics of multiple assemblage B Giardia duodenalis isolates.</title>
        <authorList>
            <person name="Wielinga C."/>
            <person name="Thompson R.C."/>
            <person name="Monis P."/>
            <person name="Ryan U."/>
        </authorList>
    </citation>
    <scope>NUCLEOTIDE SEQUENCE [LARGE SCALE GENOMIC DNA]</scope>
    <source>
        <strain evidence="2 3">BAH15c1</strain>
    </source>
</reference>
<protein>
    <recommendedName>
        <fullName evidence="1">EGF-like domain-containing protein</fullName>
    </recommendedName>
</protein>
<dbReference type="InterPro" id="IPR006212">
    <property type="entry name" value="Furin_repeat"/>
</dbReference>
<dbReference type="SMART" id="SM00261">
    <property type="entry name" value="FU"/>
    <property type="match status" value="3"/>
</dbReference>
<dbReference type="Proteomes" id="UP000070089">
    <property type="component" value="Unassembled WGS sequence"/>
</dbReference>
<accession>A0A132NTR5</accession>
<dbReference type="InterPro" id="IPR000742">
    <property type="entry name" value="EGF"/>
</dbReference>
<evidence type="ECO:0000313" key="2">
    <source>
        <dbReference type="EMBL" id="KWX13457.1"/>
    </source>
</evidence>
<dbReference type="PANTHER" id="PTHR23275:SF100">
    <property type="entry name" value="EGF-LIKE DOMAIN-CONTAINING PROTEIN"/>
    <property type="match status" value="1"/>
</dbReference>
<evidence type="ECO:0000259" key="1">
    <source>
        <dbReference type="SMART" id="SM00181"/>
    </source>
</evidence>
<dbReference type="EMBL" id="JXTI01000068">
    <property type="protein sequence ID" value="KWX13457.1"/>
    <property type="molecule type" value="Genomic_DNA"/>
</dbReference>
<dbReference type="InterPro" id="IPR052798">
    <property type="entry name" value="Giardia_VSA"/>
</dbReference>
<feature type="domain" description="EGF-like" evidence="1">
    <location>
        <begin position="235"/>
        <end position="271"/>
    </location>
</feature>
<gene>
    <name evidence="2" type="ORF">QR46_2530</name>
</gene>
<dbReference type="Pfam" id="PF03302">
    <property type="entry name" value="VSP"/>
    <property type="match status" value="1"/>
</dbReference>
<sequence length="424" mass="44383">MSLRGCALCTWHSQWVLCDAARHALCGAQRCMGWKATAHMGEAAACSACQKGYYLDNNGACAQCNTNSCMTCETSATQCTSCPEGKYLKDTGCVEKVGCTNDHYPDPTSRKCIPCGAAANEGGIEACATCEYDSTKGKPKRLTCSNSGGDKIPRTTLDGTSTCVAKTLDGCQGIDKELFMKQDQTCTLCSDDSVTNAGSKETANCKTCIKTGSDKPVCDECLDGYYLDSSKACQACTGANCATCTSAAINDCTACLPGYFLKTDGSAKECVLCDNVDKGGREGCSACSNTGTFKCTACKPNYRKQQNGDANDDYTCTRACEDDSACGAIVVDGDGSMKYYCSLCGKAGEVPINGLCTSNTNDNQCSKGVCTQCADGYFLYMGGCYSTTSAPGHLMCSKATTAGVCETPNANSRYFAVPEAAAND</sequence>
<dbReference type="AlphaFoldDB" id="A0A132NTR5"/>
<dbReference type="PANTHER" id="PTHR23275">
    <property type="entry name" value="CABRIOLET.-RELATED"/>
    <property type="match status" value="1"/>
</dbReference>
<dbReference type="InterPro" id="IPR009030">
    <property type="entry name" value="Growth_fac_rcpt_cys_sf"/>
</dbReference>
<feature type="domain" description="EGF-like" evidence="1">
    <location>
        <begin position="63"/>
        <end position="94"/>
    </location>
</feature>
<dbReference type="SMART" id="SM00181">
    <property type="entry name" value="EGF"/>
    <property type="match status" value="5"/>
</dbReference>